<feature type="transmembrane region" description="Helical" evidence="6">
    <location>
        <begin position="181"/>
        <end position="199"/>
    </location>
</feature>
<dbReference type="PANTHER" id="PTHR32322">
    <property type="entry name" value="INNER MEMBRANE TRANSPORTER"/>
    <property type="match status" value="1"/>
</dbReference>
<feature type="transmembrane region" description="Helical" evidence="6">
    <location>
        <begin position="120"/>
        <end position="138"/>
    </location>
</feature>
<feature type="transmembrane region" description="Helical" evidence="6">
    <location>
        <begin position="211"/>
        <end position="232"/>
    </location>
</feature>
<evidence type="ECO:0000313" key="9">
    <source>
        <dbReference type="Proteomes" id="UP001501321"/>
    </source>
</evidence>
<gene>
    <name evidence="8" type="ORF">GCM10023095_13670</name>
</gene>
<dbReference type="Proteomes" id="UP001501321">
    <property type="component" value="Unassembled WGS sequence"/>
</dbReference>
<evidence type="ECO:0000256" key="2">
    <source>
        <dbReference type="ARBA" id="ARBA00022475"/>
    </source>
</evidence>
<dbReference type="Pfam" id="PF00892">
    <property type="entry name" value="EamA"/>
    <property type="match status" value="2"/>
</dbReference>
<evidence type="ECO:0000256" key="3">
    <source>
        <dbReference type="ARBA" id="ARBA00022692"/>
    </source>
</evidence>
<feature type="transmembrane region" description="Helical" evidence="6">
    <location>
        <begin position="93"/>
        <end position="113"/>
    </location>
</feature>
<keyword evidence="4 6" id="KW-1133">Transmembrane helix</keyword>
<accession>A0ABP8Q421</accession>
<dbReference type="SUPFAM" id="SSF103481">
    <property type="entry name" value="Multidrug resistance efflux transporter EmrE"/>
    <property type="match status" value="2"/>
</dbReference>
<reference evidence="9" key="1">
    <citation type="journal article" date="2019" name="Int. J. Syst. Evol. Microbiol.">
        <title>The Global Catalogue of Microorganisms (GCM) 10K type strain sequencing project: providing services to taxonomists for standard genome sequencing and annotation.</title>
        <authorList>
            <consortium name="The Broad Institute Genomics Platform"/>
            <consortium name="The Broad Institute Genome Sequencing Center for Infectious Disease"/>
            <person name="Wu L."/>
            <person name="Ma J."/>
        </authorList>
    </citation>
    <scope>NUCLEOTIDE SEQUENCE [LARGE SCALE GENOMIC DNA]</scope>
    <source>
        <strain evidence="9">JCM 32226</strain>
    </source>
</reference>
<dbReference type="Gene3D" id="1.10.3730.20">
    <property type="match status" value="2"/>
</dbReference>
<comment type="caution">
    <text evidence="8">The sequence shown here is derived from an EMBL/GenBank/DDBJ whole genome shotgun (WGS) entry which is preliminary data.</text>
</comment>
<feature type="domain" description="EamA" evidence="7">
    <location>
        <begin position="151"/>
        <end position="284"/>
    </location>
</feature>
<dbReference type="InterPro" id="IPR000620">
    <property type="entry name" value="EamA_dom"/>
</dbReference>
<feature type="domain" description="EamA" evidence="7">
    <location>
        <begin position="6"/>
        <end position="137"/>
    </location>
</feature>
<feature type="transmembrane region" description="Helical" evidence="6">
    <location>
        <begin position="244"/>
        <end position="263"/>
    </location>
</feature>
<keyword evidence="5 6" id="KW-0472">Membrane</keyword>
<dbReference type="InterPro" id="IPR037185">
    <property type="entry name" value="EmrE-like"/>
</dbReference>
<dbReference type="EMBL" id="BAABFC010000009">
    <property type="protein sequence ID" value="GAA4497302.1"/>
    <property type="molecule type" value="Genomic_DNA"/>
</dbReference>
<proteinExistence type="predicted"/>
<dbReference type="InterPro" id="IPR050638">
    <property type="entry name" value="AA-Vitamin_Transporters"/>
</dbReference>
<feature type="transmembrane region" description="Helical" evidence="6">
    <location>
        <begin position="150"/>
        <end position="169"/>
    </location>
</feature>
<evidence type="ECO:0000256" key="6">
    <source>
        <dbReference type="SAM" id="Phobius"/>
    </source>
</evidence>
<evidence type="ECO:0000256" key="4">
    <source>
        <dbReference type="ARBA" id="ARBA00022989"/>
    </source>
</evidence>
<evidence type="ECO:0000313" key="8">
    <source>
        <dbReference type="EMBL" id="GAA4497302.1"/>
    </source>
</evidence>
<dbReference type="PANTHER" id="PTHR32322:SF18">
    <property type="entry name" value="S-ADENOSYLMETHIONINE_S-ADENOSYLHOMOCYSTEINE TRANSPORTER"/>
    <property type="match status" value="1"/>
</dbReference>
<keyword evidence="2" id="KW-1003">Cell membrane</keyword>
<feature type="transmembrane region" description="Helical" evidence="6">
    <location>
        <begin position="38"/>
        <end position="55"/>
    </location>
</feature>
<feature type="transmembrane region" description="Helical" evidence="6">
    <location>
        <begin position="269"/>
        <end position="287"/>
    </location>
</feature>
<name>A0ABP8Q421_9GAMM</name>
<protein>
    <submittedName>
        <fullName evidence="8">DMT family transporter</fullName>
    </submittedName>
</protein>
<evidence type="ECO:0000256" key="1">
    <source>
        <dbReference type="ARBA" id="ARBA00004651"/>
    </source>
</evidence>
<comment type="subcellular location">
    <subcellularLocation>
        <location evidence="1">Cell membrane</location>
        <topology evidence="1">Multi-pass membrane protein</topology>
    </subcellularLocation>
</comment>
<evidence type="ECO:0000259" key="7">
    <source>
        <dbReference type="Pfam" id="PF00892"/>
    </source>
</evidence>
<feature type="transmembrane region" description="Helical" evidence="6">
    <location>
        <begin position="67"/>
        <end position="87"/>
    </location>
</feature>
<keyword evidence="9" id="KW-1185">Reference proteome</keyword>
<keyword evidence="3 6" id="KW-0812">Transmembrane</keyword>
<organism evidence="8 9">
    <name type="scientific">Pseudaeromonas paramecii</name>
    <dbReference type="NCBI Taxonomy" id="2138166"/>
    <lineage>
        <taxon>Bacteria</taxon>
        <taxon>Pseudomonadati</taxon>
        <taxon>Pseudomonadota</taxon>
        <taxon>Gammaproteobacteria</taxon>
        <taxon>Aeromonadales</taxon>
        <taxon>Aeromonadaceae</taxon>
        <taxon>Pseudaeromonas</taxon>
    </lineage>
</organism>
<sequence length="300" mass="32572">MTRGWAWLALAGSVLLWGSSYAATKTSLSYFSPNQLIWLRMVLASLVLLPFWRRLPKPAYRQGDGRWLLLLGLLQPCIYFTCETQAIRFTTSAQAGTIAAMAPLFVALLAWWWLKERLSLPALLGLCCSLIGVGLLSLGASADQAAPNPLLGNSLQLLAMLCIASYMVILKRMSSRYDTWWLTGSQNLLGILFFLPGAWLAGTDHWSQVPWSAWLCVLYLGGIVSLGGFGLYNLAMRTLPAAEAAMSINLVPLLAILMGWLALGEALSPLQGLAALLILGGVLLGQWRPGRKAQAVPEVG</sequence>
<evidence type="ECO:0000256" key="5">
    <source>
        <dbReference type="ARBA" id="ARBA00023136"/>
    </source>
</evidence>